<keyword evidence="1" id="KW-0808">Transferase</keyword>
<proteinExistence type="predicted"/>
<dbReference type="Pfam" id="PF02518">
    <property type="entry name" value="HATPase_c"/>
    <property type="match status" value="1"/>
</dbReference>
<dbReference type="SMART" id="SM00387">
    <property type="entry name" value="HATPase_c"/>
    <property type="match status" value="1"/>
</dbReference>
<dbReference type="InterPro" id="IPR013783">
    <property type="entry name" value="Ig-like_fold"/>
</dbReference>
<evidence type="ECO:0000256" key="1">
    <source>
        <dbReference type="ARBA" id="ARBA00022679"/>
    </source>
</evidence>
<keyword evidence="4" id="KW-1133">Transmembrane helix</keyword>
<dbReference type="SUPFAM" id="SSF55874">
    <property type="entry name" value="ATPase domain of HSP90 chaperone/DNA topoisomerase II/histidine kinase"/>
    <property type="match status" value="1"/>
</dbReference>
<feature type="transmembrane region" description="Helical" evidence="4">
    <location>
        <begin position="724"/>
        <end position="746"/>
    </location>
</feature>
<dbReference type="Pfam" id="PF07495">
    <property type="entry name" value="Y_Y_Y"/>
    <property type="match status" value="1"/>
</dbReference>
<name>A0ABW1ENH9_9BACT</name>
<evidence type="ECO:0000256" key="2">
    <source>
        <dbReference type="ARBA" id="ARBA00022777"/>
    </source>
</evidence>
<dbReference type="InterPro" id="IPR015943">
    <property type="entry name" value="WD40/YVTN_repeat-like_dom_sf"/>
</dbReference>
<dbReference type="PANTHER" id="PTHR24421:SF62">
    <property type="entry name" value="SENSORY TRANSDUCTION HISTIDINE KINASE"/>
    <property type="match status" value="1"/>
</dbReference>
<keyword evidence="4" id="KW-0812">Transmembrane</keyword>
<feature type="domain" description="Histidine kinase/HSP90-like ATPase" evidence="5">
    <location>
        <begin position="871"/>
        <end position="966"/>
    </location>
</feature>
<reference evidence="7" key="1">
    <citation type="journal article" date="2019" name="Int. J. Syst. Evol. Microbiol.">
        <title>The Global Catalogue of Microorganisms (GCM) 10K type strain sequencing project: providing services to taxonomists for standard genome sequencing and annotation.</title>
        <authorList>
            <consortium name="The Broad Institute Genomics Platform"/>
            <consortium name="The Broad Institute Genome Sequencing Center for Infectious Disease"/>
            <person name="Wu L."/>
            <person name="Ma J."/>
        </authorList>
    </citation>
    <scope>NUCLEOTIDE SEQUENCE [LARGE SCALE GENOMIC DNA]</scope>
    <source>
        <strain evidence="7">JCM 4087</strain>
    </source>
</reference>
<dbReference type="Gene3D" id="3.30.565.10">
    <property type="entry name" value="Histidine kinase-like ATPase, C-terminal domain"/>
    <property type="match status" value="1"/>
</dbReference>
<keyword evidence="7" id="KW-1185">Reference proteome</keyword>
<keyword evidence="3" id="KW-0902">Two-component regulatory system</keyword>
<comment type="caution">
    <text evidence="6">The sequence shown here is derived from an EMBL/GenBank/DDBJ whole genome shotgun (WGS) entry which is preliminary data.</text>
</comment>
<organism evidence="6 7">
    <name type="scientific">Acidicapsa dinghuensis</name>
    <dbReference type="NCBI Taxonomy" id="2218256"/>
    <lineage>
        <taxon>Bacteria</taxon>
        <taxon>Pseudomonadati</taxon>
        <taxon>Acidobacteriota</taxon>
        <taxon>Terriglobia</taxon>
        <taxon>Terriglobales</taxon>
        <taxon>Acidobacteriaceae</taxon>
        <taxon>Acidicapsa</taxon>
    </lineage>
</organism>
<sequence>MKYGQWVHTAWNERVGAPARISDITEDDDGFLYLLADSGLFRFDGLTFERIKIPASADVPGNPNHMIRIHNGDIWVSLPEGIAVVHEGRFQHLIPKGESTPNIVYQLMEDRQRRIWAAARNGLFEYLSGRWQEVGARAGLPAGRIVAVFEDSERTTWISTGTQVYTRAIGQDKFRDRHIDCIEILQFLEDPAGRIWAADLGKSVHPIFSPRENDPVLHSEVRVGSVRAVFDARGALWVTSLGDGLRRVEHPETRFGSIKEFSPNGEIFDEHQGLTANVMSTIFCARNGTIWTGGIHGLDKFTRSRIISKSKSTGVTNFGAMVADTTGHVWYVSQNVLVGLYSTPNGVEEHDLKLTVSPGGRKPAPVEAAPYLYTFVPTFCVGETRGILCFDHGRAQMIARPAVIPTGAIENIAWLDQNHTLWLVTQRQGNFFYKGKTWIPVPSSAVPLPSTPTAQIDAPDGSEWIAFGERMYRVVAGRAEILPWGQQLNIGIIRSIVRHGSHYWFGGGKGLGYYDGKRVVTIFSEEANGLIGINGVEETEAGDLWLAAGHGLLRLKSDEVQHALQIDRYKPAYESYGLQEGLPDIGVANERLASNGLLYFLTEEGYGYIDTTDVPGVTSLKPILRGIEANGRPVESGEQTVLGPGVSNFKLRFGAIDFDNPEHVSYKYKLSGVDNEWQLAGTQPEAAYTNLAPGRYDFHVLTKDAGGPWSKDRRLVSIYLKPTWYQMAVTKILAGVVLLACVLLLYRWRLRLAEEAVASTYSARMDERLRISADFHDTFLQTIQGSKTIADHALTKADDQTVMRLSMERLSLNLKQAVEEGRKALTTLRPSNSMREGFATLLPAIAKREYGTKDIRVDINTGGKVKQLHSEVYEELLLIYREAIRNACSHAQATALTVTVTYGKVFTLAVADNGIGISRLIIESGKANHFGLESMKQRAESVGGSFRIIGNPGLGTKVTIEIPGRFAYLD</sequence>
<accession>A0ABW1ENH9</accession>
<dbReference type="Gene3D" id="2.60.40.10">
    <property type="entry name" value="Immunoglobulins"/>
    <property type="match status" value="1"/>
</dbReference>
<dbReference type="InterPro" id="IPR011712">
    <property type="entry name" value="Sig_transdc_His_kin_sub3_dim/P"/>
</dbReference>
<dbReference type="InterPro" id="IPR003594">
    <property type="entry name" value="HATPase_dom"/>
</dbReference>
<dbReference type="Gene3D" id="2.130.10.10">
    <property type="entry name" value="YVTN repeat-like/Quinoprotein amine dehydrogenase"/>
    <property type="match status" value="3"/>
</dbReference>
<evidence type="ECO:0000313" key="6">
    <source>
        <dbReference type="EMBL" id="MFC5865352.1"/>
    </source>
</evidence>
<evidence type="ECO:0000313" key="7">
    <source>
        <dbReference type="Proteomes" id="UP001596091"/>
    </source>
</evidence>
<dbReference type="PANTHER" id="PTHR24421">
    <property type="entry name" value="NITRATE/NITRITE SENSOR PROTEIN NARX-RELATED"/>
    <property type="match status" value="1"/>
</dbReference>
<gene>
    <name evidence="6" type="ORF">ACFPT7_23815</name>
</gene>
<keyword evidence="4" id="KW-0472">Membrane</keyword>
<dbReference type="CDD" id="cd16917">
    <property type="entry name" value="HATPase_UhpB-NarQ-NarX-like"/>
    <property type="match status" value="1"/>
</dbReference>
<dbReference type="InterPro" id="IPR050482">
    <property type="entry name" value="Sensor_HK_TwoCompSys"/>
</dbReference>
<keyword evidence="2" id="KW-0418">Kinase</keyword>
<dbReference type="EMBL" id="JBHSPH010000019">
    <property type="protein sequence ID" value="MFC5865352.1"/>
    <property type="molecule type" value="Genomic_DNA"/>
</dbReference>
<dbReference type="SUPFAM" id="SSF63829">
    <property type="entry name" value="Calcium-dependent phosphotriesterase"/>
    <property type="match status" value="1"/>
</dbReference>
<evidence type="ECO:0000256" key="3">
    <source>
        <dbReference type="ARBA" id="ARBA00023012"/>
    </source>
</evidence>
<evidence type="ECO:0000256" key="4">
    <source>
        <dbReference type="SAM" id="Phobius"/>
    </source>
</evidence>
<dbReference type="RefSeq" id="WP_263342344.1">
    <property type="nucleotide sequence ID" value="NZ_JAGSYH010000011.1"/>
</dbReference>
<protein>
    <submittedName>
        <fullName evidence="6">Triple tyrosine motif-containing protein</fullName>
    </submittedName>
</protein>
<dbReference type="InterPro" id="IPR036890">
    <property type="entry name" value="HATPase_C_sf"/>
</dbReference>
<dbReference type="Proteomes" id="UP001596091">
    <property type="component" value="Unassembled WGS sequence"/>
</dbReference>
<dbReference type="Pfam" id="PF07730">
    <property type="entry name" value="HisKA_3"/>
    <property type="match status" value="1"/>
</dbReference>
<evidence type="ECO:0000259" key="5">
    <source>
        <dbReference type="SMART" id="SM00387"/>
    </source>
</evidence>
<dbReference type="InterPro" id="IPR011123">
    <property type="entry name" value="Y_Y_Y"/>
</dbReference>